<keyword evidence="1" id="KW-0732">Signal</keyword>
<dbReference type="Pfam" id="PF07283">
    <property type="entry name" value="TrbH"/>
    <property type="match status" value="1"/>
</dbReference>
<dbReference type="AlphaFoldDB" id="A0A1H9K2C7"/>
<accession>A0A1H9K2C7</accession>
<dbReference type="PROSITE" id="PS51257">
    <property type="entry name" value="PROKAR_LIPOPROTEIN"/>
    <property type="match status" value="1"/>
</dbReference>
<evidence type="ECO:0000313" key="2">
    <source>
        <dbReference type="EMBL" id="SEQ93254.1"/>
    </source>
</evidence>
<sequence>MRKIASLALLATLAGCASSPYGNFAENTSTSINQALVTDTVKQLVAVYPPAHTRFKLIHETPDAYGRALVTSLRAKGYSLEEFNPQDSKQASKQVAEVQKSGSTTGLAMNYIIDITPENNLYRVTVRVGYQSLTRGYIAQSNTVYPAGAWTRKE</sequence>
<feature type="signal peptide" evidence="1">
    <location>
        <begin position="1"/>
        <end position="25"/>
    </location>
</feature>
<evidence type="ECO:0000256" key="1">
    <source>
        <dbReference type="SAM" id="SignalP"/>
    </source>
</evidence>
<dbReference type="RefSeq" id="WP_090622492.1">
    <property type="nucleotide sequence ID" value="NZ_FOFJ01000022.1"/>
</dbReference>
<dbReference type="InterPro" id="IPR010837">
    <property type="entry name" value="Conjugal_tfr_TrbH"/>
</dbReference>
<dbReference type="EMBL" id="FOFJ01000022">
    <property type="protein sequence ID" value="SEQ93254.1"/>
    <property type="molecule type" value="Genomic_DNA"/>
</dbReference>
<protein>
    <submittedName>
        <fullName evidence="2">Conjugal transfer protein TrbH</fullName>
    </submittedName>
</protein>
<name>A0A1H9K2C7_9GAMM</name>
<evidence type="ECO:0000313" key="3">
    <source>
        <dbReference type="Proteomes" id="UP000199267"/>
    </source>
</evidence>
<feature type="chain" id="PRO_5011452032" evidence="1">
    <location>
        <begin position="26"/>
        <end position="154"/>
    </location>
</feature>
<gene>
    <name evidence="2" type="ORF">SAMN04244573_02549</name>
</gene>
<dbReference type="Proteomes" id="UP000199267">
    <property type="component" value="Unassembled WGS sequence"/>
</dbReference>
<reference evidence="2 3" key="1">
    <citation type="submission" date="2016-10" db="EMBL/GenBank/DDBJ databases">
        <authorList>
            <person name="de Groot N.N."/>
        </authorList>
    </citation>
    <scope>NUCLEOTIDE SEQUENCE [LARGE SCALE GENOMIC DNA]</scope>
    <source>
        <strain evidence="2 3">DSM 378</strain>
    </source>
</reference>
<organism evidence="2 3">
    <name type="scientific">Azotobacter beijerinckii</name>
    <dbReference type="NCBI Taxonomy" id="170623"/>
    <lineage>
        <taxon>Bacteria</taxon>
        <taxon>Pseudomonadati</taxon>
        <taxon>Pseudomonadota</taxon>
        <taxon>Gammaproteobacteria</taxon>
        <taxon>Pseudomonadales</taxon>
        <taxon>Pseudomonadaceae</taxon>
        <taxon>Azotobacter</taxon>
    </lineage>
</organism>
<proteinExistence type="predicted"/>